<dbReference type="GO" id="GO:0048487">
    <property type="term" value="F:beta-tubulin binding"/>
    <property type="evidence" value="ECO:0007669"/>
    <property type="project" value="InterPro"/>
</dbReference>
<dbReference type="InterPro" id="IPR036126">
    <property type="entry name" value="TBCA_sf"/>
</dbReference>
<keyword evidence="6" id="KW-0206">Cytoskeleton</keyword>
<dbReference type="AlphaFoldDB" id="T1JWJ8"/>
<dbReference type="OMA" id="MESEELC"/>
<comment type="similarity">
    <text evidence="2 6">Belongs to the TBCA family.</text>
</comment>
<comment type="subcellular location">
    <subcellularLocation>
        <location evidence="6">Cytoplasm</location>
        <location evidence="6">Cytoskeleton</location>
    </subcellularLocation>
</comment>
<evidence type="ECO:0000256" key="1">
    <source>
        <dbReference type="ARBA" id="ARBA00003046"/>
    </source>
</evidence>
<dbReference type="GO" id="GO:0005829">
    <property type="term" value="C:cytosol"/>
    <property type="evidence" value="ECO:0007669"/>
    <property type="project" value="TreeGrafter"/>
</dbReference>
<evidence type="ECO:0000256" key="2">
    <source>
        <dbReference type="ARBA" id="ARBA00006806"/>
    </source>
</evidence>
<dbReference type="STRING" id="32264.T1JWJ8"/>
<dbReference type="EMBL" id="CAEY01000813">
    <property type="status" value="NOT_ANNOTATED_CDS"/>
    <property type="molecule type" value="Genomic_DNA"/>
</dbReference>
<dbReference type="PANTHER" id="PTHR21500">
    <property type="entry name" value="TUBULIN-SPECIFIC CHAPERONE A"/>
    <property type="match status" value="1"/>
</dbReference>
<dbReference type="EnsemblMetazoa" id="tetur02g08530.1">
    <property type="protein sequence ID" value="tetur02g08530.1"/>
    <property type="gene ID" value="tetur02g08530"/>
</dbReference>
<accession>T1JWJ8</accession>
<dbReference type="GO" id="GO:0007023">
    <property type="term" value="P:post-chaperonin tubulin folding pathway"/>
    <property type="evidence" value="ECO:0007669"/>
    <property type="project" value="UniProtKB-UniRule"/>
</dbReference>
<keyword evidence="8" id="KW-1185">Reference proteome</keyword>
<dbReference type="OrthoDB" id="296187at2759"/>
<evidence type="ECO:0000256" key="6">
    <source>
        <dbReference type="RuleBase" id="RU364030"/>
    </source>
</evidence>
<evidence type="ECO:0000313" key="8">
    <source>
        <dbReference type="Proteomes" id="UP000015104"/>
    </source>
</evidence>
<evidence type="ECO:0000256" key="3">
    <source>
        <dbReference type="ARBA" id="ARBA00015002"/>
    </source>
</evidence>
<dbReference type="PANTHER" id="PTHR21500:SF0">
    <property type="entry name" value="TUBULIN-SPECIFIC CHAPERONE A"/>
    <property type="match status" value="1"/>
</dbReference>
<gene>
    <name evidence="7" type="primary">107371352</name>
</gene>
<evidence type="ECO:0000256" key="4">
    <source>
        <dbReference type="ARBA" id="ARBA00023186"/>
    </source>
</evidence>
<dbReference type="HOGENOM" id="CLU_130569_1_1_1"/>
<reference evidence="7" key="2">
    <citation type="submission" date="2015-06" db="UniProtKB">
        <authorList>
            <consortium name="EnsemblMetazoa"/>
        </authorList>
    </citation>
    <scope>IDENTIFICATION</scope>
</reference>
<organism evidence="7 8">
    <name type="scientific">Tetranychus urticae</name>
    <name type="common">Two-spotted spider mite</name>
    <dbReference type="NCBI Taxonomy" id="32264"/>
    <lineage>
        <taxon>Eukaryota</taxon>
        <taxon>Metazoa</taxon>
        <taxon>Ecdysozoa</taxon>
        <taxon>Arthropoda</taxon>
        <taxon>Chelicerata</taxon>
        <taxon>Arachnida</taxon>
        <taxon>Acari</taxon>
        <taxon>Acariformes</taxon>
        <taxon>Trombidiformes</taxon>
        <taxon>Prostigmata</taxon>
        <taxon>Eleutherengona</taxon>
        <taxon>Raphignathae</taxon>
        <taxon>Tetranychoidea</taxon>
        <taxon>Tetranychidae</taxon>
        <taxon>Tetranychus</taxon>
    </lineage>
</organism>
<dbReference type="InterPro" id="IPR004226">
    <property type="entry name" value="TBCA"/>
</dbReference>
<comment type="subunit">
    <text evidence="5 6">Supercomplex made of cofactors A to E. Cofactors A and D function by capturing and stabilizing tubulin in a quasi-native conformation. Cofactor E binds to the cofactor D-tubulin complex; interaction with cofactor C then causes the release of tubulin polypeptides that are committed to the native state.</text>
</comment>
<dbReference type="Pfam" id="PF02970">
    <property type="entry name" value="TBCA"/>
    <property type="match status" value="1"/>
</dbReference>
<keyword evidence="6" id="KW-0963">Cytoplasm</keyword>
<dbReference type="GO" id="GO:0007021">
    <property type="term" value="P:tubulin complex assembly"/>
    <property type="evidence" value="ECO:0007669"/>
    <property type="project" value="UniProtKB-UniRule"/>
</dbReference>
<proteinExistence type="inferred from homology"/>
<keyword evidence="6" id="KW-0493">Microtubule</keyword>
<dbReference type="GO" id="GO:0005874">
    <property type="term" value="C:microtubule"/>
    <property type="evidence" value="ECO:0007669"/>
    <property type="project" value="UniProtKB-KW"/>
</dbReference>
<dbReference type="eggNOG" id="KOG3470">
    <property type="taxonomic scope" value="Eukaryota"/>
</dbReference>
<evidence type="ECO:0000256" key="5">
    <source>
        <dbReference type="ARBA" id="ARBA00026055"/>
    </source>
</evidence>
<dbReference type="Proteomes" id="UP000015104">
    <property type="component" value="Unassembled WGS sequence"/>
</dbReference>
<comment type="function">
    <text evidence="1">Tubulin-folding protein; involved in the early step of the tubulin folding pathway.</text>
</comment>
<dbReference type="Gene3D" id="1.20.58.90">
    <property type="match status" value="1"/>
</dbReference>
<name>T1JWJ8_TETUR</name>
<dbReference type="SUPFAM" id="SSF46988">
    <property type="entry name" value="Tubulin chaperone cofactor A"/>
    <property type="match status" value="1"/>
</dbReference>
<evidence type="ECO:0000313" key="7">
    <source>
        <dbReference type="EnsemblMetazoa" id="tetur02g08530.1"/>
    </source>
</evidence>
<reference evidence="8" key="1">
    <citation type="submission" date="2011-08" db="EMBL/GenBank/DDBJ databases">
        <authorList>
            <person name="Rombauts S."/>
        </authorList>
    </citation>
    <scope>NUCLEOTIDE SEQUENCE</scope>
    <source>
        <strain evidence="8">London</strain>
    </source>
</reference>
<sequence length="115" mass="13127">MATTEGAIDPNDVRLKQLRIKTGVLKRLHKELLCYEKEATDETTKLDGLKSENAHPKEIEHQETILKETLNMIPGCKQRFEVAYEDLKSLVLESEELCDTELYKGAQGLLNTIRI</sequence>
<keyword evidence="4 6" id="KW-0143">Chaperone</keyword>
<dbReference type="KEGG" id="tut:107371352"/>
<protein>
    <recommendedName>
        <fullName evidence="3 6">Tubulin-specific chaperone A</fullName>
    </recommendedName>
</protein>